<feature type="modified residue" description="4-aspartylphosphate" evidence="1">
    <location>
        <position position="92"/>
    </location>
</feature>
<dbReference type="PANTHER" id="PTHR44520:SF2">
    <property type="entry name" value="RESPONSE REGULATOR RCP1"/>
    <property type="match status" value="1"/>
</dbReference>
<proteinExistence type="predicted"/>
<name>A0A3N4MHV7_9BACT</name>
<evidence type="ECO:0000259" key="2">
    <source>
        <dbReference type="PROSITE" id="PS50110"/>
    </source>
</evidence>
<dbReference type="PANTHER" id="PTHR44520">
    <property type="entry name" value="RESPONSE REGULATOR RCP1-RELATED"/>
    <property type="match status" value="1"/>
</dbReference>
<accession>A0A3N4MHV7</accession>
<dbReference type="SMART" id="SM00448">
    <property type="entry name" value="REC"/>
    <property type="match status" value="1"/>
</dbReference>
<dbReference type="Gene3D" id="3.40.50.2300">
    <property type="match status" value="1"/>
</dbReference>
<gene>
    <name evidence="3" type="ORF">EG028_01620</name>
</gene>
<comment type="caution">
    <text evidence="3">The sequence shown here is derived from an EMBL/GenBank/DDBJ whole genome shotgun (WGS) entry which is preliminary data.</text>
</comment>
<dbReference type="OrthoDB" id="7631574at2"/>
<reference evidence="4" key="1">
    <citation type="submission" date="2018-11" db="EMBL/GenBank/DDBJ databases">
        <title>Chitinophaga lutea sp.nov., isolate from arsenic contaminated soil.</title>
        <authorList>
            <person name="Zong Y."/>
        </authorList>
    </citation>
    <scope>NUCLEOTIDE SEQUENCE [LARGE SCALE GENOMIC DNA]</scope>
    <source>
        <strain evidence="4">YLT18</strain>
    </source>
</reference>
<keyword evidence="4" id="KW-1185">Reference proteome</keyword>
<evidence type="ECO:0000313" key="4">
    <source>
        <dbReference type="Proteomes" id="UP000279089"/>
    </source>
</evidence>
<dbReference type="SUPFAM" id="SSF52172">
    <property type="entry name" value="CheY-like"/>
    <property type="match status" value="1"/>
</dbReference>
<dbReference type="InterPro" id="IPR011006">
    <property type="entry name" value="CheY-like_superfamily"/>
</dbReference>
<dbReference type="InterPro" id="IPR052893">
    <property type="entry name" value="TCS_response_regulator"/>
</dbReference>
<dbReference type="PROSITE" id="PS50110">
    <property type="entry name" value="RESPONSE_REGULATORY"/>
    <property type="match status" value="1"/>
</dbReference>
<dbReference type="EMBL" id="RMBX01000001">
    <property type="protein sequence ID" value="RPD43015.1"/>
    <property type="molecule type" value="Genomic_DNA"/>
</dbReference>
<feature type="domain" description="Response regulatory" evidence="2">
    <location>
        <begin position="35"/>
        <end position="159"/>
    </location>
</feature>
<evidence type="ECO:0000256" key="1">
    <source>
        <dbReference type="PROSITE-ProRule" id="PRU00169"/>
    </source>
</evidence>
<keyword evidence="1" id="KW-0597">Phosphoprotein</keyword>
<evidence type="ECO:0000313" key="3">
    <source>
        <dbReference type="EMBL" id="RPD43015.1"/>
    </source>
</evidence>
<sequence>MGQFHYSSQCNREKYIIFVLYKTLILKNLIMSRCHFLYIDDDPEEHEIFQMAISGHSSEIAVSCESDVVDALTKLKKDFENGGCLPDLIILDLNMPLMSGFEVLTTLKCDKRFQGIPVIVYTTSYDLAEEQRCMQLGAHSFITKPNEISKLISLINHFVEIANSK</sequence>
<dbReference type="InterPro" id="IPR001789">
    <property type="entry name" value="Sig_transdc_resp-reg_receiver"/>
</dbReference>
<dbReference type="Proteomes" id="UP000279089">
    <property type="component" value="Unassembled WGS sequence"/>
</dbReference>
<organism evidence="3 4">
    <name type="scientific">Chitinophaga barathri</name>
    <dbReference type="NCBI Taxonomy" id="1647451"/>
    <lineage>
        <taxon>Bacteria</taxon>
        <taxon>Pseudomonadati</taxon>
        <taxon>Bacteroidota</taxon>
        <taxon>Chitinophagia</taxon>
        <taxon>Chitinophagales</taxon>
        <taxon>Chitinophagaceae</taxon>
        <taxon>Chitinophaga</taxon>
    </lineage>
</organism>
<dbReference type="AlphaFoldDB" id="A0A3N4MHV7"/>
<protein>
    <submittedName>
        <fullName evidence="3">Response regulator</fullName>
    </submittedName>
</protein>
<dbReference type="GO" id="GO:0000160">
    <property type="term" value="P:phosphorelay signal transduction system"/>
    <property type="evidence" value="ECO:0007669"/>
    <property type="project" value="InterPro"/>
</dbReference>
<dbReference type="Pfam" id="PF00072">
    <property type="entry name" value="Response_reg"/>
    <property type="match status" value="1"/>
</dbReference>